<dbReference type="Proteomes" id="UP000594638">
    <property type="component" value="Unassembled WGS sequence"/>
</dbReference>
<dbReference type="InterPro" id="IPR036770">
    <property type="entry name" value="Ankyrin_rpt-contain_sf"/>
</dbReference>
<evidence type="ECO:0000313" key="2">
    <source>
        <dbReference type="Proteomes" id="UP000594638"/>
    </source>
</evidence>
<reference evidence="1 2" key="1">
    <citation type="submission" date="2019-12" db="EMBL/GenBank/DDBJ databases">
        <authorList>
            <person name="Alioto T."/>
            <person name="Alioto T."/>
            <person name="Gomez Garrido J."/>
        </authorList>
    </citation>
    <scope>NUCLEOTIDE SEQUENCE [LARGE SCALE GENOMIC DNA]</scope>
</reference>
<name>A0A8S0UYI8_OLEEU</name>
<dbReference type="AlphaFoldDB" id="A0A8S0UYI8"/>
<protein>
    <submittedName>
        <fullName evidence="1">Ankyrin repeat-containing BDA1-like</fullName>
    </submittedName>
</protein>
<accession>A0A8S0UYI8</accession>
<dbReference type="PANTHER" id="PTHR24128">
    <property type="entry name" value="HOMEOBOX PROTEIN WARIAI"/>
    <property type="match status" value="1"/>
</dbReference>
<comment type="caution">
    <text evidence="1">The sequence shown here is derived from an EMBL/GenBank/DDBJ whole genome shotgun (WGS) entry which is preliminary data.</text>
</comment>
<dbReference type="InterPro" id="IPR002110">
    <property type="entry name" value="Ankyrin_rpt"/>
</dbReference>
<gene>
    <name evidence="1" type="ORF">OLEA9_A077735</name>
</gene>
<proteinExistence type="predicted"/>
<dbReference type="Gene3D" id="1.25.40.20">
    <property type="entry name" value="Ankyrin repeat-containing domain"/>
    <property type="match status" value="1"/>
</dbReference>
<organism evidence="1 2">
    <name type="scientific">Olea europaea subsp. europaea</name>
    <dbReference type="NCBI Taxonomy" id="158383"/>
    <lineage>
        <taxon>Eukaryota</taxon>
        <taxon>Viridiplantae</taxon>
        <taxon>Streptophyta</taxon>
        <taxon>Embryophyta</taxon>
        <taxon>Tracheophyta</taxon>
        <taxon>Spermatophyta</taxon>
        <taxon>Magnoliopsida</taxon>
        <taxon>eudicotyledons</taxon>
        <taxon>Gunneridae</taxon>
        <taxon>Pentapetalae</taxon>
        <taxon>asterids</taxon>
        <taxon>lamiids</taxon>
        <taxon>Lamiales</taxon>
        <taxon>Oleaceae</taxon>
        <taxon>Oleeae</taxon>
        <taxon>Olea</taxon>
    </lineage>
</organism>
<dbReference type="PANTHER" id="PTHR24128:SF24">
    <property type="entry name" value="ANKYRIN REPEAT PROTEIN"/>
    <property type="match status" value="1"/>
</dbReference>
<dbReference type="Gramene" id="OE9A077735T1">
    <property type="protein sequence ID" value="OE9A077735C1"/>
    <property type="gene ID" value="OE9A077735"/>
</dbReference>
<dbReference type="SMART" id="SM00248">
    <property type="entry name" value="ANK"/>
    <property type="match status" value="3"/>
</dbReference>
<dbReference type="Pfam" id="PF12796">
    <property type="entry name" value="Ank_2"/>
    <property type="match status" value="1"/>
</dbReference>
<sequence length="192" mass="21390">MDAAQHPDIVALYNTISTNPDYLEVPNEMPFAQTPLHNAAREGRTDLALEILRLKLSLGKKLNLDGLSPLDLALHNEHASTVERIVNHDPNLIRVPGRGGITPLHYVVETEKVDLLIKFLMECPSSIKDFTIRDETAVHIAVRRGKFRAFKVLIGWIMRAGNGEVLRCRDAEGNTVLHLAALANQHQACCFD</sequence>
<dbReference type="SUPFAM" id="SSF48403">
    <property type="entry name" value="Ankyrin repeat"/>
    <property type="match status" value="1"/>
</dbReference>
<dbReference type="OrthoDB" id="674805at2759"/>
<dbReference type="EMBL" id="CACTIH010009080">
    <property type="protein sequence ID" value="CAA3022948.1"/>
    <property type="molecule type" value="Genomic_DNA"/>
</dbReference>
<keyword evidence="2" id="KW-1185">Reference proteome</keyword>
<evidence type="ECO:0000313" key="1">
    <source>
        <dbReference type="EMBL" id="CAA3022948.1"/>
    </source>
</evidence>